<feature type="transmembrane region" description="Helical" evidence="1">
    <location>
        <begin position="345"/>
        <end position="363"/>
    </location>
</feature>
<feature type="transmembrane region" description="Helical" evidence="1">
    <location>
        <begin position="94"/>
        <end position="114"/>
    </location>
</feature>
<feature type="transmembrane region" description="Helical" evidence="1">
    <location>
        <begin position="393"/>
        <end position="410"/>
    </location>
</feature>
<feature type="transmembrane region" description="Helical" evidence="1">
    <location>
        <begin position="12"/>
        <end position="32"/>
    </location>
</feature>
<feature type="transmembrane region" description="Helical" evidence="1">
    <location>
        <begin position="39"/>
        <end position="57"/>
    </location>
</feature>
<organism evidence="2 3">
    <name type="scientific">Nocardioides currus</name>
    <dbReference type="NCBI Taxonomy" id="2133958"/>
    <lineage>
        <taxon>Bacteria</taxon>
        <taxon>Bacillati</taxon>
        <taxon>Actinomycetota</taxon>
        <taxon>Actinomycetes</taxon>
        <taxon>Propionibacteriales</taxon>
        <taxon>Nocardioidaceae</taxon>
        <taxon>Nocardioides</taxon>
    </lineage>
</organism>
<protein>
    <recommendedName>
        <fullName evidence="4">DUF2029 domain-containing protein</fullName>
    </recommendedName>
</protein>
<keyword evidence="1" id="KW-0472">Membrane</keyword>
<evidence type="ECO:0000313" key="2">
    <source>
        <dbReference type="EMBL" id="PUA80600.1"/>
    </source>
</evidence>
<keyword evidence="3" id="KW-1185">Reference proteome</keyword>
<feature type="transmembrane region" description="Helical" evidence="1">
    <location>
        <begin position="255"/>
        <end position="278"/>
    </location>
</feature>
<dbReference type="OrthoDB" id="3784446at2"/>
<evidence type="ECO:0008006" key="4">
    <source>
        <dbReference type="Google" id="ProtNLM"/>
    </source>
</evidence>
<feature type="transmembrane region" description="Helical" evidence="1">
    <location>
        <begin position="370"/>
        <end position="387"/>
    </location>
</feature>
<keyword evidence="1" id="KW-0812">Transmembrane</keyword>
<dbReference type="Proteomes" id="UP000244867">
    <property type="component" value="Unassembled WGS sequence"/>
</dbReference>
<feature type="transmembrane region" description="Helical" evidence="1">
    <location>
        <begin position="290"/>
        <end position="311"/>
    </location>
</feature>
<proteinExistence type="predicted"/>
<keyword evidence="1" id="KW-1133">Transmembrane helix</keyword>
<dbReference type="AlphaFoldDB" id="A0A2R7YW16"/>
<sequence length="421" mass="44341">MFQYVAWRPLLLGPSILAVLAVVAVLAVTLRWRTAHDPMLATTALSVGVVAGLFLTLAKSEFLRSSPVVGGGLAMVLVAATAVSLASTGRRATVGFAVLLTVLTAVAVGDFATIDIVVDVQHLLEGGVDAMLAGHSPYAITIPNMYDAQDAARFYPPGSIEDGRVMYGYSYLPAPLLLDAPAHLLGDVRWMHLLALVAAGGLGWRLATDRIGRIASVFLVLNPLSTTVLTAYCVEPLMVCLLALVLWGLLRGSRWTALALGLLFASKQYALSFVPSLWSVAGRAGWRTVWAAAATGALLIGVFVATAPHAFVRSSIEWLLLQPARDDSISLVPGLAELVGPVPDAVLMLSPVLGLAVSAAVAWRTHRGATAFALGVGLSLLVTILLAKQAFMNYYFLAGAALLLAVVTWPRDDPISARTTS</sequence>
<feature type="transmembrane region" description="Helical" evidence="1">
    <location>
        <begin position="228"/>
        <end position="249"/>
    </location>
</feature>
<reference evidence="2 3" key="1">
    <citation type="submission" date="2018-03" db="EMBL/GenBank/DDBJ databases">
        <authorList>
            <person name="Keele B.F."/>
        </authorList>
    </citation>
    <scope>NUCLEOTIDE SEQUENCE [LARGE SCALE GENOMIC DNA]</scope>
    <source>
        <strain evidence="2 3">IB-3</strain>
    </source>
</reference>
<feature type="transmembrane region" description="Helical" evidence="1">
    <location>
        <begin position="69"/>
        <end position="87"/>
    </location>
</feature>
<accession>A0A2R7YW16</accession>
<evidence type="ECO:0000256" key="1">
    <source>
        <dbReference type="SAM" id="Phobius"/>
    </source>
</evidence>
<gene>
    <name evidence="2" type="ORF">C7S10_12635</name>
</gene>
<evidence type="ECO:0000313" key="3">
    <source>
        <dbReference type="Proteomes" id="UP000244867"/>
    </source>
</evidence>
<name>A0A2R7YW16_9ACTN</name>
<comment type="caution">
    <text evidence="2">The sequence shown here is derived from an EMBL/GenBank/DDBJ whole genome shotgun (WGS) entry which is preliminary data.</text>
</comment>
<dbReference type="EMBL" id="PYXZ01000005">
    <property type="protein sequence ID" value="PUA80600.1"/>
    <property type="molecule type" value="Genomic_DNA"/>
</dbReference>
<feature type="transmembrane region" description="Helical" evidence="1">
    <location>
        <begin position="190"/>
        <end position="207"/>
    </location>
</feature>
<dbReference type="RefSeq" id="WP_108344794.1">
    <property type="nucleotide sequence ID" value="NZ_PYXZ01000005.1"/>
</dbReference>